<dbReference type="GO" id="GO:0005886">
    <property type="term" value="C:plasma membrane"/>
    <property type="evidence" value="ECO:0007669"/>
    <property type="project" value="TreeGrafter"/>
</dbReference>
<dbReference type="EMBL" id="FNTI01000001">
    <property type="protein sequence ID" value="SEC47737.1"/>
    <property type="molecule type" value="Genomic_DNA"/>
</dbReference>
<evidence type="ECO:0000313" key="8">
    <source>
        <dbReference type="EMBL" id="SEC47737.1"/>
    </source>
</evidence>
<feature type="transmembrane region" description="Helical" evidence="7">
    <location>
        <begin position="58"/>
        <end position="78"/>
    </location>
</feature>
<dbReference type="PANTHER" id="PTHR11706:SF33">
    <property type="entry name" value="NATURAL RESISTANCE-ASSOCIATED MACROPHAGE PROTEIN 2"/>
    <property type="match status" value="1"/>
</dbReference>
<keyword evidence="2" id="KW-0813">Transport</keyword>
<name>A0A1M6UIF5_9BRAD</name>
<comment type="subcellular location">
    <subcellularLocation>
        <location evidence="1">Membrane</location>
        <topology evidence="1">Multi-pass membrane protein</topology>
    </subcellularLocation>
</comment>
<feature type="transmembrane region" description="Helical" evidence="7">
    <location>
        <begin position="257"/>
        <end position="278"/>
    </location>
</feature>
<evidence type="ECO:0000256" key="7">
    <source>
        <dbReference type="SAM" id="Phobius"/>
    </source>
</evidence>
<feature type="transmembrane region" description="Helical" evidence="7">
    <location>
        <begin position="99"/>
        <end position="116"/>
    </location>
</feature>
<dbReference type="AlphaFoldDB" id="A0A1M6UIF5"/>
<sequence length="435" mass="46211">MAFEIEQPGDLDGESAVVEPTKPRLLGVLGPGLITGASDDDPSGIATYSQAGAQFGYALTWTMLFTYPLMTAVQIVSARVGRTTGRGIAGNLRQHCPPWLLTAIVTMLLIANAINIGADLGAMADASRLVLGGPQILYVLLFAAICIALQIFLQYSHYVSVLKWLTLFLFAYVATLFMVKVSWTEALHSLVAPSLHWDKDYLTTVVAVLGTTISPYLFFWQASQEAEDVRTAPARQILKRAPHQGEGALNRIHLDTLVGMGFSNFIALAIMITAAATLHANNVTDIQTSAEAAQALRPIAGSLAETIFALGVIGTGLLSVPVLAGSAAYAVGEARKWPTGLARQPMEAKAFYAVICFATIVGMIMNFTPIDPIRALYWSAVVNGVVAVPVMGLMMWLAAAPKVMGEFVIVGWVKALGWGATAIMALAVGAMLATS</sequence>
<feature type="transmembrane region" description="Helical" evidence="7">
    <location>
        <begin position="376"/>
        <end position="399"/>
    </location>
</feature>
<dbReference type="GO" id="GO:0015293">
    <property type="term" value="F:symporter activity"/>
    <property type="evidence" value="ECO:0007669"/>
    <property type="project" value="UniProtKB-KW"/>
</dbReference>
<keyword evidence="6 7" id="KW-0472">Membrane</keyword>
<evidence type="ECO:0000256" key="2">
    <source>
        <dbReference type="ARBA" id="ARBA00022448"/>
    </source>
</evidence>
<keyword evidence="4" id="KW-0769">Symport</keyword>
<feature type="transmembrane region" description="Helical" evidence="7">
    <location>
        <begin position="201"/>
        <end position="220"/>
    </location>
</feature>
<evidence type="ECO:0000313" key="9">
    <source>
        <dbReference type="Proteomes" id="UP000183208"/>
    </source>
</evidence>
<evidence type="ECO:0000256" key="6">
    <source>
        <dbReference type="ARBA" id="ARBA00023136"/>
    </source>
</evidence>
<evidence type="ECO:0000256" key="3">
    <source>
        <dbReference type="ARBA" id="ARBA00022692"/>
    </source>
</evidence>
<keyword evidence="5 7" id="KW-1133">Transmembrane helix</keyword>
<keyword evidence="3 7" id="KW-0812">Transmembrane</keyword>
<feature type="transmembrane region" description="Helical" evidence="7">
    <location>
        <begin position="307"/>
        <end position="329"/>
    </location>
</feature>
<dbReference type="PANTHER" id="PTHR11706">
    <property type="entry name" value="SOLUTE CARRIER PROTEIN FAMILY 11 MEMBER"/>
    <property type="match status" value="1"/>
</dbReference>
<feature type="transmembrane region" description="Helical" evidence="7">
    <location>
        <begin position="411"/>
        <end position="433"/>
    </location>
</feature>
<dbReference type="GO" id="GO:0015086">
    <property type="term" value="F:cadmium ion transmembrane transporter activity"/>
    <property type="evidence" value="ECO:0007669"/>
    <property type="project" value="TreeGrafter"/>
</dbReference>
<gene>
    <name evidence="8" type="ORF">SAMN05444171_1504</name>
</gene>
<reference evidence="8 9" key="1">
    <citation type="submission" date="2016-10" db="EMBL/GenBank/DDBJ databases">
        <authorList>
            <person name="de Groot N.N."/>
        </authorList>
    </citation>
    <scope>NUCLEOTIDE SEQUENCE [LARGE SCALE GENOMIC DNA]</scope>
    <source>
        <strain evidence="8 9">GAS522</strain>
    </source>
</reference>
<dbReference type="GO" id="GO:0005384">
    <property type="term" value="F:manganese ion transmembrane transporter activity"/>
    <property type="evidence" value="ECO:0007669"/>
    <property type="project" value="TreeGrafter"/>
</dbReference>
<dbReference type="InterPro" id="IPR001046">
    <property type="entry name" value="NRAMP_fam"/>
</dbReference>
<evidence type="ECO:0000256" key="5">
    <source>
        <dbReference type="ARBA" id="ARBA00022989"/>
    </source>
</evidence>
<dbReference type="Proteomes" id="UP000183208">
    <property type="component" value="Unassembled WGS sequence"/>
</dbReference>
<dbReference type="GO" id="GO:0034755">
    <property type="term" value="P:iron ion transmembrane transport"/>
    <property type="evidence" value="ECO:0007669"/>
    <property type="project" value="TreeGrafter"/>
</dbReference>
<dbReference type="Pfam" id="PF01566">
    <property type="entry name" value="Nramp"/>
    <property type="match status" value="1"/>
</dbReference>
<dbReference type="RefSeq" id="WP_074817432.1">
    <property type="nucleotide sequence ID" value="NZ_FNTI01000001.1"/>
</dbReference>
<proteinExistence type="predicted"/>
<accession>A0A1M6UIF5</accession>
<evidence type="ECO:0000256" key="4">
    <source>
        <dbReference type="ARBA" id="ARBA00022847"/>
    </source>
</evidence>
<feature type="transmembrane region" description="Helical" evidence="7">
    <location>
        <begin position="350"/>
        <end position="370"/>
    </location>
</feature>
<feature type="transmembrane region" description="Helical" evidence="7">
    <location>
        <begin position="136"/>
        <end position="155"/>
    </location>
</feature>
<protein>
    <submittedName>
        <fullName evidence="8">NRAMP (Natural resistance-associated macrophage protein) metal ion transporters</fullName>
    </submittedName>
</protein>
<evidence type="ECO:0000256" key="1">
    <source>
        <dbReference type="ARBA" id="ARBA00004141"/>
    </source>
</evidence>
<feature type="transmembrane region" description="Helical" evidence="7">
    <location>
        <begin position="162"/>
        <end position="181"/>
    </location>
</feature>
<dbReference type="OrthoDB" id="9787548at2"/>
<organism evidence="8 9">
    <name type="scientific">Bradyrhizobium lablabi</name>
    <dbReference type="NCBI Taxonomy" id="722472"/>
    <lineage>
        <taxon>Bacteria</taxon>
        <taxon>Pseudomonadati</taxon>
        <taxon>Pseudomonadota</taxon>
        <taxon>Alphaproteobacteria</taxon>
        <taxon>Hyphomicrobiales</taxon>
        <taxon>Nitrobacteraceae</taxon>
        <taxon>Bradyrhizobium</taxon>
    </lineage>
</organism>